<evidence type="ECO:0000256" key="6">
    <source>
        <dbReference type="ARBA" id="ARBA00023136"/>
    </source>
</evidence>
<evidence type="ECO:0000259" key="10">
    <source>
        <dbReference type="SMART" id="SM00079"/>
    </source>
</evidence>
<feature type="domain" description="Ionotropic glutamate receptor C-terminal" evidence="10">
    <location>
        <begin position="154"/>
        <end position="431"/>
    </location>
</feature>
<evidence type="ECO:0000256" key="2">
    <source>
        <dbReference type="ARBA" id="ARBA00008685"/>
    </source>
</evidence>
<gene>
    <name evidence="11" type="ORF">C7M84_021910</name>
</gene>
<reference evidence="11 12" key="1">
    <citation type="submission" date="2018-04" db="EMBL/GenBank/DDBJ databases">
        <authorList>
            <person name="Zhang X."/>
            <person name="Yuan J."/>
            <person name="Li F."/>
            <person name="Xiang J."/>
        </authorList>
    </citation>
    <scope>NUCLEOTIDE SEQUENCE [LARGE SCALE GENOMIC DNA]</scope>
    <source>
        <tissue evidence="11">Muscle</tissue>
    </source>
</reference>
<keyword evidence="3" id="KW-1003">Cell membrane</keyword>
<evidence type="ECO:0000256" key="4">
    <source>
        <dbReference type="ARBA" id="ARBA00022692"/>
    </source>
</evidence>
<comment type="subcellular location">
    <subcellularLocation>
        <location evidence="1">Cell membrane</location>
        <topology evidence="1">Multi-pass membrane protein</topology>
    </subcellularLocation>
</comment>
<evidence type="ECO:0000256" key="5">
    <source>
        <dbReference type="ARBA" id="ARBA00022989"/>
    </source>
</evidence>
<sequence>MVVRAITDRWSDVTTFSCTNGFDVLYSMWGSFHYAHETRMVIVICSIPNVFTIFKAIRDRNLESPSTRWFVILRKDVTSDLASLVREGTLASVALRLSRVSYQFFTSFVNKENEVRLQAIGTWHWHRERGVTSLLQAPLTPDLTSSYADFGGRQLRGAVVDNWPFFRVTPLRARDGALREAAPHSGIDCNVLEALARKLNFTYKLLLLTAGAASTPTAPPRGCWDGGEEGRRVRHQIDFMISESRETVIDFTSPYFLESTTVLTPAPKEVGRAGAVFAPFTPMVWAGLIVSTLLIGPVLAGVSCLMGFYLRERPECSIRTYAFHMFRNLKATSGIYKEIWERFQPENGYVYTGDEGVEKVLTGKYAYLGGRLASEVRMTIFGQEQYHLARQTFQPQAYGVMLNSGSPYKGVFDKALLQLVESGLVGKWTRDESAFFLLATVLLLAALALLAEWAFARRGRGRRQTAQASVNPSVK</sequence>
<organism evidence="11 12">
    <name type="scientific">Penaeus vannamei</name>
    <name type="common">Whiteleg shrimp</name>
    <name type="synonym">Litopenaeus vannamei</name>
    <dbReference type="NCBI Taxonomy" id="6689"/>
    <lineage>
        <taxon>Eukaryota</taxon>
        <taxon>Metazoa</taxon>
        <taxon>Ecdysozoa</taxon>
        <taxon>Arthropoda</taxon>
        <taxon>Crustacea</taxon>
        <taxon>Multicrustacea</taxon>
        <taxon>Malacostraca</taxon>
        <taxon>Eumalacostraca</taxon>
        <taxon>Eucarida</taxon>
        <taxon>Decapoda</taxon>
        <taxon>Dendrobranchiata</taxon>
        <taxon>Penaeoidea</taxon>
        <taxon>Penaeidae</taxon>
        <taxon>Penaeus</taxon>
    </lineage>
</organism>
<evidence type="ECO:0000313" key="12">
    <source>
        <dbReference type="Proteomes" id="UP000283509"/>
    </source>
</evidence>
<evidence type="ECO:0000256" key="8">
    <source>
        <dbReference type="ARBA" id="ARBA00023180"/>
    </source>
</evidence>
<proteinExistence type="inferred from homology"/>
<reference evidence="11 12" key="2">
    <citation type="submission" date="2019-01" db="EMBL/GenBank/DDBJ databases">
        <title>The decoding of complex shrimp genome reveals the adaptation for benthos swimmer, frequently molting mechanism and breeding impact on genome.</title>
        <authorList>
            <person name="Sun Y."/>
            <person name="Gao Y."/>
            <person name="Yu Y."/>
        </authorList>
    </citation>
    <scope>NUCLEOTIDE SEQUENCE [LARGE SCALE GENOMIC DNA]</scope>
    <source>
        <tissue evidence="11">Muscle</tissue>
    </source>
</reference>
<dbReference type="OrthoDB" id="6348242at2759"/>
<feature type="transmembrane region" description="Helical" evidence="9">
    <location>
        <begin position="283"/>
        <end position="310"/>
    </location>
</feature>
<keyword evidence="12" id="KW-1185">Reference proteome</keyword>
<evidence type="ECO:0000256" key="7">
    <source>
        <dbReference type="ARBA" id="ARBA00023170"/>
    </source>
</evidence>
<dbReference type="Proteomes" id="UP000283509">
    <property type="component" value="Unassembled WGS sequence"/>
</dbReference>
<dbReference type="EMBL" id="QCYY01000477">
    <property type="protein sequence ID" value="ROT84896.1"/>
    <property type="molecule type" value="Genomic_DNA"/>
</dbReference>
<accession>A0A3R7T122</accession>
<name>A0A3R7T122_PENVA</name>
<evidence type="ECO:0000256" key="9">
    <source>
        <dbReference type="SAM" id="Phobius"/>
    </source>
</evidence>
<evidence type="ECO:0000256" key="3">
    <source>
        <dbReference type="ARBA" id="ARBA00022475"/>
    </source>
</evidence>
<dbReference type="SMART" id="SM00079">
    <property type="entry name" value="PBPe"/>
    <property type="match status" value="1"/>
</dbReference>
<dbReference type="GO" id="GO:0005886">
    <property type="term" value="C:plasma membrane"/>
    <property type="evidence" value="ECO:0007669"/>
    <property type="project" value="UniProtKB-SubCell"/>
</dbReference>
<dbReference type="PANTHER" id="PTHR42643">
    <property type="entry name" value="IONOTROPIC RECEPTOR 20A-RELATED"/>
    <property type="match status" value="1"/>
</dbReference>
<dbReference type="InterPro" id="IPR001320">
    <property type="entry name" value="Iontro_rcpt_C"/>
</dbReference>
<keyword evidence="8" id="KW-0325">Glycoprotein</keyword>
<dbReference type="Gene3D" id="3.40.190.10">
    <property type="entry name" value="Periplasmic binding protein-like II"/>
    <property type="match status" value="3"/>
</dbReference>
<feature type="transmembrane region" description="Helical" evidence="9">
    <location>
        <begin position="434"/>
        <end position="455"/>
    </location>
</feature>
<comment type="caution">
    <text evidence="11">The sequence shown here is derived from an EMBL/GenBank/DDBJ whole genome shotgun (WGS) entry which is preliminary data.</text>
</comment>
<evidence type="ECO:0000313" key="11">
    <source>
        <dbReference type="EMBL" id="ROT84896.1"/>
    </source>
</evidence>
<dbReference type="SUPFAM" id="SSF53850">
    <property type="entry name" value="Periplasmic binding protein-like II"/>
    <property type="match status" value="1"/>
</dbReference>
<dbReference type="InterPro" id="IPR052192">
    <property type="entry name" value="Insect_Ionotropic_Sensory_Rcpt"/>
</dbReference>
<dbReference type="PANTHER" id="PTHR42643:SF24">
    <property type="entry name" value="IONOTROPIC RECEPTOR 60A"/>
    <property type="match status" value="1"/>
</dbReference>
<evidence type="ECO:0000256" key="1">
    <source>
        <dbReference type="ARBA" id="ARBA00004651"/>
    </source>
</evidence>
<keyword evidence="6 9" id="KW-0472">Membrane</keyword>
<dbReference type="GO" id="GO:0015276">
    <property type="term" value="F:ligand-gated monoatomic ion channel activity"/>
    <property type="evidence" value="ECO:0007669"/>
    <property type="project" value="InterPro"/>
</dbReference>
<keyword evidence="4 9" id="KW-0812">Transmembrane</keyword>
<dbReference type="AlphaFoldDB" id="A0A3R7T122"/>
<dbReference type="GO" id="GO:0050906">
    <property type="term" value="P:detection of stimulus involved in sensory perception"/>
    <property type="evidence" value="ECO:0007669"/>
    <property type="project" value="UniProtKB-ARBA"/>
</dbReference>
<comment type="similarity">
    <text evidence="2">Belongs to the glutamate-gated ion channel (TC 1.A.10.1) family.</text>
</comment>
<keyword evidence="5 9" id="KW-1133">Transmembrane helix</keyword>
<keyword evidence="7" id="KW-0675">Receptor</keyword>
<protein>
    <recommendedName>
        <fullName evidence="10">Ionotropic glutamate receptor C-terminal domain-containing protein</fullName>
    </recommendedName>
</protein>